<dbReference type="FunFam" id="3.40.50.300:FF:001498">
    <property type="entry name" value="ATP-dependent DNA helicase"/>
    <property type="match status" value="1"/>
</dbReference>
<dbReference type="Pfam" id="PF14493">
    <property type="entry name" value="HTH_40"/>
    <property type="match status" value="1"/>
</dbReference>
<feature type="domain" description="DNA helicase Pif1-like DEAD-box helicase" evidence="1">
    <location>
        <begin position="14"/>
        <end position="225"/>
    </location>
</feature>
<dbReference type="SUPFAM" id="SSF52540">
    <property type="entry name" value="P-loop containing nucleoside triphosphate hydrolases"/>
    <property type="match status" value="2"/>
</dbReference>
<dbReference type="InterPro" id="IPR051055">
    <property type="entry name" value="PIF1_helicase"/>
</dbReference>
<protein>
    <submittedName>
        <fullName evidence="3">Helix-turn-helix domain-containing protein</fullName>
    </submittedName>
</protein>
<dbReference type="GO" id="GO:0003678">
    <property type="term" value="F:DNA helicase activity"/>
    <property type="evidence" value="ECO:0007669"/>
    <property type="project" value="InterPro"/>
</dbReference>
<dbReference type="Gene3D" id="3.40.50.300">
    <property type="entry name" value="P-loop containing nucleotide triphosphate hydrolases"/>
    <property type="match status" value="1"/>
</dbReference>
<dbReference type="Gene3D" id="2.30.30.940">
    <property type="match status" value="1"/>
</dbReference>
<dbReference type="Pfam" id="PF05970">
    <property type="entry name" value="PIF1"/>
    <property type="match status" value="1"/>
</dbReference>
<evidence type="ECO:0000259" key="1">
    <source>
        <dbReference type="Pfam" id="PF05970"/>
    </source>
</evidence>
<dbReference type="OrthoDB" id="9763659at2"/>
<dbReference type="Gene3D" id="1.10.10.1390">
    <property type="entry name" value="ATP-dependent DNA helicase RecQ"/>
    <property type="match status" value="1"/>
</dbReference>
<dbReference type="InterPro" id="IPR027417">
    <property type="entry name" value="P-loop_NTPase"/>
</dbReference>
<dbReference type="RefSeq" id="WP_090680405.1">
    <property type="nucleotide sequence ID" value="NZ_FORU01000014.1"/>
</dbReference>
<reference evidence="4" key="1">
    <citation type="submission" date="2016-10" db="EMBL/GenBank/DDBJ databases">
        <authorList>
            <person name="Varghese N."/>
            <person name="Submissions S."/>
        </authorList>
    </citation>
    <scope>NUCLEOTIDE SEQUENCE [LARGE SCALE GENOMIC DNA]</scope>
    <source>
        <strain evidence="4">DSM 26542</strain>
    </source>
</reference>
<evidence type="ECO:0000259" key="2">
    <source>
        <dbReference type="Pfam" id="PF14493"/>
    </source>
</evidence>
<dbReference type="Proteomes" id="UP000243887">
    <property type="component" value="Unassembled WGS sequence"/>
</dbReference>
<organism evidence="3 4">
    <name type="scientific">Myroides guanonis</name>
    <dbReference type="NCBI Taxonomy" id="1150112"/>
    <lineage>
        <taxon>Bacteria</taxon>
        <taxon>Pseudomonadati</taxon>
        <taxon>Bacteroidota</taxon>
        <taxon>Flavobacteriia</taxon>
        <taxon>Flavobacteriales</taxon>
        <taxon>Flavobacteriaceae</taxon>
        <taxon>Myroides</taxon>
    </lineage>
</organism>
<proteinExistence type="predicted"/>
<feature type="domain" description="Helicase Helix-turn-helix" evidence="2">
    <location>
        <begin position="665"/>
        <end position="751"/>
    </location>
</feature>
<dbReference type="InterPro" id="IPR029491">
    <property type="entry name" value="Helicase_HTH"/>
</dbReference>
<evidence type="ECO:0000313" key="3">
    <source>
        <dbReference type="EMBL" id="SFJ73370.1"/>
    </source>
</evidence>
<dbReference type="GO" id="GO:0000723">
    <property type="term" value="P:telomere maintenance"/>
    <property type="evidence" value="ECO:0007669"/>
    <property type="project" value="InterPro"/>
</dbReference>
<dbReference type="InterPro" id="IPR010285">
    <property type="entry name" value="DNA_helicase_pif1-like_DEAD"/>
</dbReference>
<dbReference type="PANTHER" id="PTHR47642">
    <property type="entry name" value="ATP-DEPENDENT DNA HELICASE"/>
    <property type="match status" value="1"/>
</dbReference>
<dbReference type="CDD" id="cd18809">
    <property type="entry name" value="SF1_C_RecD"/>
    <property type="match status" value="1"/>
</dbReference>
<dbReference type="PANTHER" id="PTHR47642:SF5">
    <property type="entry name" value="ATP-DEPENDENT DNA HELICASE"/>
    <property type="match status" value="1"/>
</dbReference>
<dbReference type="AlphaFoldDB" id="A0A1I3TRY0"/>
<sequence>MKSFSEQAQYVLQFINQTNKSLFLTGKAGTGKTTLLREIVETTHKNTIVVAPTGIAALNAGGVTIHSFFQLPFAAFIPDSNSEPMFADDVKFETRKTLRRHTLMNNTKKALFKNLELLIVDEVSMLRADVLDAMDFVLKSVRRNQMPFGGVQVLFIGDLLQLPPVVRNAEWNVLRNYYAGNFFFHSHVIQQSPLLYIELDKIYRQKDDRFIEVLNNLRNNRVSENDVAVLNEFVNPNFDVKTNPGYITLTTHNAKADEMNATALESLKTKEFTFFPDIVGDFSEKIFPIEAKMTLKVGAQIIFIKNDLSFEKNFFNGKMGVVKGLSFNEILVHFPEENKTIEVDRYEWQNIKYTVDPNTKEIKEEILGTYTHFPIKLAWAITVHKSQGLTFDRAVLDVSRVFLPGQAYVALSRLRSLEGLILLSPIRMNGLENDYDVMQYANHKASKEKLENELHLETKRFVRDYLMQTYSWFELSTLWRSHLQTYISEAERSKKNQFKKWAEKQSNNMDALLIHSEKFVQQIRSLFHEEPYNFQFVKERITKAYEYFFPKMDAMVFEILYTITQVKRMKGMKAFFEELNELENAFIKAVLQMKKSQLLLQILEEERTICKETLTSLSIGEYRINHLVSISQIIKATKNTLIEEEEDVSYYEDEKPKKKESKKPTADITLDYWREDMSIVQIAEIRKLTTQTIYSHFSKLVKEDKVAITELLSEGKIKELKTLFKGKESTPLGDIKAETGNRFSWEELRLYKSSF</sequence>
<keyword evidence="4" id="KW-1185">Reference proteome</keyword>
<accession>A0A1I3TRY0</accession>
<dbReference type="GO" id="GO:0006281">
    <property type="term" value="P:DNA repair"/>
    <property type="evidence" value="ECO:0007669"/>
    <property type="project" value="InterPro"/>
</dbReference>
<name>A0A1I3TRY0_9FLAO</name>
<gene>
    <name evidence="3" type="ORF">SAMN04487893_11485</name>
</gene>
<evidence type="ECO:0000313" key="4">
    <source>
        <dbReference type="Proteomes" id="UP000243887"/>
    </source>
</evidence>
<dbReference type="EMBL" id="FORU01000014">
    <property type="protein sequence ID" value="SFJ73370.1"/>
    <property type="molecule type" value="Genomic_DNA"/>
</dbReference>
<dbReference type="STRING" id="1150112.SAMN04487893_11485"/>